<dbReference type="SUPFAM" id="SSF88713">
    <property type="entry name" value="Glycoside hydrolase/deacetylase"/>
    <property type="match status" value="1"/>
</dbReference>
<dbReference type="CDD" id="cd11667">
    <property type="entry name" value="GH38N_Man2A2"/>
    <property type="match status" value="1"/>
</dbReference>
<dbReference type="GO" id="GO:0004572">
    <property type="term" value="F:mannosyl-oligosaccharide 1,3-1,6-alpha-mannosidase activity"/>
    <property type="evidence" value="ECO:0007669"/>
    <property type="project" value="UniProtKB-EC"/>
</dbReference>
<evidence type="ECO:0000256" key="5">
    <source>
        <dbReference type="ARBA" id="ARBA00022723"/>
    </source>
</evidence>
<sequence>MKLKKQVTVCGAAIFCVAVFSLYLMLDRVQHDPTRHQSGGNFPRSQISVLQNRIEQLEQLLEENHEIISHIKDSVLELTAHAEGQPALPQHPLNGSWVLPAESRPSFLSVSPQDCQFALGGKGQSPDLQMLAVYSLLPFDNQDGGVWKQGFDITYEPNEWDTEPLQVFVVPHSHNDPGWIKTFDKYYYDQTQHILNSMLLKMQEDPRRRFIWSEISFFSKWWDNISAQKRAAVRRLVGNGQLEMVTGGWVMPDEANSHYFAMIDQLIEGHQWLEKNIGVTPRSGWAVDPFGYSSTMPYLLKRSNLTAMLIQRVHYSIKKHFAATQNLEFMWRQTWDPDSSTDILCHMMPFYSYDVPHTCGPDPKICCQFDFKRLPGGRINCPWKVPPRAITDANVAERAQLLLDQYRKKSKLYRSKVLLVPLGDDFRYDKPQEWDAQFLNYQRIFDFLNSRPDLHVQAQFGTLSDYFDALYKKVGIVPGMRPPGFPVLTGDFFSYADREDHYWTGYFTSRPFYKSLDRVLESHLRGAEILYSLALAHARRAGADGRYPLSDYALLTNARRNLGLFQHHDAIAGTAKEAVAVDYGVRCLAGGLGTPLLFTTPPQDETRSSQDSLPEKTVIKLDTSPRFLVVFNPLEQERLSVVPVLVDTPHVRVLSEEGQPLPSQLSAVWNSATDVSVLVRLPALGLRVLQLHKSLDGHAAPRASTRLYLHGRDAPVRKRVAHPTASYACAGPHPQSLRQAGEQQVHRVSSDFLVYGTRTSKDKSGAYLFLPDGEAKPYTPRDPPVVRVMEGPLFSEVSSYYQHVQTVVRLYNVPGVEGLSLDVSCLVDIRDHINKELALRFSTDIESDDTFFTDLNGFQIQARRYQRKLPLQANFYPMPAMAYIQDVQSRLTLLTAQALGVSSLRSGQLEVILDRRLMQDDNRGLGQGLKDNKRTCNRFRLLLERRSTANKDERPISFPSLLSHITSVHLNAEALVMPVALENPALPALRSFVPLATTLPCDFHILNLRTLQAEVSYAEAALILHRKGFDCSLEAKNLGFNCTTSQGKVGPGLFQELELGSLQPTSLTLMYPLGTASNSTNIHLDPMEIATFRIRLG</sequence>
<dbReference type="EC" id="3.2.1.-" evidence="16"/>
<keyword evidence="8" id="KW-0735">Signal-anchor</keyword>
<accession>A0A8C3VDJ8</accession>
<evidence type="ECO:0000256" key="16">
    <source>
        <dbReference type="RuleBase" id="RU361199"/>
    </source>
</evidence>
<dbReference type="Gene3D" id="2.60.40.1180">
    <property type="entry name" value="Golgi alpha-mannosidase II"/>
    <property type="match status" value="1"/>
</dbReference>
<comment type="subcellular location">
    <subcellularLocation>
        <location evidence="1">Golgi apparatus membrane</location>
        <topology evidence="1">Single-pass type II membrane protein</topology>
    </subcellularLocation>
</comment>
<dbReference type="GO" id="GO:0006491">
    <property type="term" value="P:N-glycan processing"/>
    <property type="evidence" value="ECO:0007669"/>
    <property type="project" value="TreeGrafter"/>
</dbReference>
<reference evidence="19" key="1">
    <citation type="submission" date="2020-10" db="EMBL/GenBank/DDBJ databases">
        <title>Catharus ustulatus (Swainson's thrush) genome, bCatUst1, primary haplotype v2.</title>
        <authorList>
            <person name="Delmore K."/>
            <person name="Vafadar M."/>
            <person name="Formenti G."/>
            <person name="Chow W."/>
            <person name="Pelan S."/>
            <person name="Howe K."/>
            <person name="Rhie A."/>
            <person name="Mountcastle J."/>
            <person name="Haase B."/>
            <person name="Fedrigo O."/>
            <person name="Jarvis E.D."/>
        </authorList>
    </citation>
    <scope>NUCLEOTIDE SEQUENCE [LARGE SCALE GENOMIC DNA]</scope>
</reference>
<evidence type="ECO:0000256" key="14">
    <source>
        <dbReference type="ARBA" id="ARBA00059516"/>
    </source>
</evidence>
<evidence type="ECO:0000256" key="1">
    <source>
        <dbReference type="ARBA" id="ARBA00004323"/>
    </source>
</evidence>
<dbReference type="Gene3D" id="1.20.1270.50">
    <property type="entry name" value="Glycoside hydrolase family 38, central domain"/>
    <property type="match status" value="1"/>
</dbReference>
<evidence type="ECO:0000256" key="7">
    <source>
        <dbReference type="ARBA" id="ARBA00022833"/>
    </source>
</evidence>
<proteinExistence type="inferred from homology"/>
<dbReference type="SUPFAM" id="SSF74650">
    <property type="entry name" value="Galactose mutarotase-like"/>
    <property type="match status" value="1"/>
</dbReference>
<dbReference type="GO" id="GO:0030246">
    <property type="term" value="F:carbohydrate binding"/>
    <property type="evidence" value="ECO:0007669"/>
    <property type="project" value="InterPro"/>
</dbReference>
<dbReference type="InterPro" id="IPR050843">
    <property type="entry name" value="Glycosyl_Hydrlase_38"/>
</dbReference>
<keyword evidence="7 16" id="KW-0862">Zinc</keyword>
<gene>
    <name evidence="19" type="primary">MAN2A2</name>
</gene>
<evidence type="ECO:0000256" key="9">
    <source>
        <dbReference type="ARBA" id="ARBA00022989"/>
    </source>
</evidence>
<dbReference type="FunFam" id="3.20.110.10:FF:000003">
    <property type="entry name" value="Alpha-mannosidase"/>
    <property type="match status" value="1"/>
</dbReference>
<keyword evidence="4 17" id="KW-0812">Transmembrane</keyword>
<evidence type="ECO:0000256" key="11">
    <source>
        <dbReference type="ARBA" id="ARBA00023136"/>
    </source>
</evidence>
<comment type="cofactor">
    <cofactor evidence="16">
        <name>Zn(2+)</name>
        <dbReference type="ChEBI" id="CHEBI:29105"/>
    </cofactor>
    <text evidence="16">Binds 1 zinc ion per subunit.</text>
</comment>
<dbReference type="InterPro" id="IPR011330">
    <property type="entry name" value="Glyco_hydro/deAcase_b/a-brl"/>
</dbReference>
<dbReference type="AlphaFoldDB" id="A0A8C3VDJ8"/>
<dbReference type="InterPro" id="IPR011682">
    <property type="entry name" value="Glyco_hydro_38_C"/>
</dbReference>
<dbReference type="FunFam" id="2.70.98.30:FF:000002">
    <property type="entry name" value="Alpha-mannosidase"/>
    <property type="match status" value="1"/>
</dbReference>
<keyword evidence="11 17" id="KW-0472">Membrane</keyword>
<keyword evidence="10" id="KW-0333">Golgi apparatus</keyword>
<evidence type="ECO:0000256" key="17">
    <source>
        <dbReference type="SAM" id="Phobius"/>
    </source>
</evidence>
<keyword evidence="5 16" id="KW-0479">Metal-binding</keyword>
<dbReference type="FunFam" id="1.20.1270.50:FF:000001">
    <property type="entry name" value="Alpha-mannosidase"/>
    <property type="match status" value="1"/>
</dbReference>
<dbReference type="Pfam" id="PF01074">
    <property type="entry name" value="Glyco_hydro_38N"/>
    <property type="match status" value="1"/>
</dbReference>
<dbReference type="Pfam" id="PF09261">
    <property type="entry name" value="Alpha-mann_mid"/>
    <property type="match status" value="1"/>
</dbReference>
<evidence type="ECO:0000259" key="18">
    <source>
        <dbReference type="SMART" id="SM00872"/>
    </source>
</evidence>
<keyword evidence="13 16" id="KW-0326">Glycosidase</keyword>
<evidence type="ECO:0000256" key="12">
    <source>
        <dbReference type="ARBA" id="ARBA00023157"/>
    </source>
</evidence>
<dbReference type="GO" id="GO:0000139">
    <property type="term" value="C:Golgi membrane"/>
    <property type="evidence" value="ECO:0007669"/>
    <property type="project" value="UniProtKB-SubCell"/>
</dbReference>
<dbReference type="InterPro" id="IPR037094">
    <property type="entry name" value="Glyco_hydro_38_cen_sf"/>
</dbReference>
<feature type="domain" description="Glycoside hydrolase family 38 central" evidence="18">
    <location>
        <begin position="501"/>
        <end position="587"/>
    </location>
</feature>
<evidence type="ECO:0000256" key="2">
    <source>
        <dbReference type="ARBA" id="ARBA00004922"/>
    </source>
</evidence>
<dbReference type="InterPro" id="IPR011013">
    <property type="entry name" value="Gal_mutarotase_sf_dom"/>
</dbReference>
<dbReference type="PANTHER" id="PTHR11607">
    <property type="entry name" value="ALPHA-MANNOSIDASE"/>
    <property type="match status" value="1"/>
</dbReference>
<comment type="similarity">
    <text evidence="3 16">Belongs to the glycosyl hydrolase 38 family.</text>
</comment>
<dbReference type="Ensembl" id="ENSCUST00005027471.1">
    <property type="protein sequence ID" value="ENSCUSP00005026537.1"/>
    <property type="gene ID" value="ENSCUSG00005016188.1"/>
</dbReference>
<dbReference type="Gene3D" id="3.20.110.10">
    <property type="entry name" value="Glycoside hydrolase 38, N terminal domain"/>
    <property type="match status" value="1"/>
</dbReference>
<organism evidence="19 20">
    <name type="scientific">Catharus ustulatus</name>
    <name type="common">Russet-backed thrush</name>
    <name type="synonym">Hylocichla ustulatus</name>
    <dbReference type="NCBI Taxonomy" id="91951"/>
    <lineage>
        <taxon>Eukaryota</taxon>
        <taxon>Metazoa</taxon>
        <taxon>Chordata</taxon>
        <taxon>Craniata</taxon>
        <taxon>Vertebrata</taxon>
        <taxon>Euteleostomi</taxon>
        <taxon>Archelosauria</taxon>
        <taxon>Archosauria</taxon>
        <taxon>Dinosauria</taxon>
        <taxon>Saurischia</taxon>
        <taxon>Theropoda</taxon>
        <taxon>Coelurosauria</taxon>
        <taxon>Aves</taxon>
        <taxon>Neognathae</taxon>
        <taxon>Neoaves</taxon>
        <taxon>Telluraves</taxon>
        <taxon>Australaves</taxon>
        <taxon>Passeriformes</taxon>
        <taxon>Turdidae</taxon>
        <taxon>Catharus</taxon>
    </lineage>
</organism>
<evidence type="ECO:0000256" key="10">
    <source>
        <dbReference type="ARBA" id="ARBA00023034"/>
    </source>
</evidence>
<evidence type="ECO:0000256" key="4">
    <source>
        <dbReference type="ARBA" id="ARBA00022692"/>
    </source>
</evidence>
<dbReference type="Proteomes" id="UP000694563">
    <property type="component" value="Chromosome 12"/>
</dbReference>
<dbReference type="InterPro" id="IPR027291">
    <property type="entry name" value="Glyco_hydro_38_N_sf"/>
</dbReference>
<evidence type="ECO:0000256" key="13">
    <source>
        <dbReference type="ARBA" id="ARBA00023295"/>
    </source>
</evidence>
<evidence type="ECO:0000256" key="8">
    <source>
        <dbReference type="ARBA" id="ARBA00022968"/>
    </source>
</evidence>
<keyword evidence="20" id="KW-1185">Reference proteome</keyword>
<dbReference type="GO" id="GO:0006013">
    <property type="term" value="P:mannose metabolic process"/>
    <property type="evidence" value="ECO:0007669"/>
    <property type="project" value="InterPro"/>
</dbReference>
<dbReference type="InterPro" id="IPR000602">
    <property type="entry name" value="Glyco_hydro_38_N"/>
</dbReference>
<name>A0A8C3VDJ8_CATUS</name>
<comment type="pathway">
    <text evidence="2">Protein modification; protein glycosylation.</text>
</comment>
<keyword evidence="9 17" id="KW-1133">Transmembrane helix</keyword>
<dbReference type="SUPFAM" id="SSF88688">
    <property type="entry name" value="Families 57/38 glycoside transferase middle domain"/>
    <property type="match status" value="1"/>
</dbReference>
<dbReference type="Gene3D" id="2.70.98.30">
    <property type="entry name" value="Golgi alpha-mannosidase II, domain 4"/>
    <property type="match status" value="1"/>
</dbReference>
<evidence type="ECO:0000256" key="6">
    <source>
        <dbReference type="ARBA" id="ARBA00022801"/>
    </source>
</evidence>
<dbReference type="InterPro" id="IPR013780">
    <property type="entry name" value="Glyco_hydro_b"/>
</dbReference>
<dbReference type="PANTHER" id="PTHR11607:SF57">
    <property type="entry name" value="ALPHA-MANNOSIDASE 2X"/>
    <property type="match status" value="1"/>
</dbReference>
<dbReference type="Pfam" id="PF07748">
    <property type="entry name" value="Glyco_hydro_38C"/>
    <property type="match status" value="1"/>
</dbReference>
<reference evidence="19" key="3">
    <citation type="submission" date="2025-09" db="UniProtKB">
        <authorList>
            <consortium name="Ensembl"/>
        </authorList>
    </citation>
    <scope>IDENTIFICATION</scope>
</reference>
<comment type="function">
    <text evidence="14">Catalyzes the first committed step in the biosynthesis of complex N-glycans. It controls conversion of high mannose to complex N-glycans; the final hydrolytic step in the N-glycan maturation pathway.</text>
</comment>
<evidence type="ECO:0000313" key="19">
    <source>
        <dbReference type="Ensembl" id="ENSCUSP00005026537.1"/>
    </source>
</evidence>
<protein>
    <recommendedName>
        <fullName evidence="16">Alpha-mannosidase</fullName>
        <ecNumber evidence="16">3.2.1.-</ecNumber>
    </recommendedName>
</protein>
<evidence type="ECO:0000256" key="3">
    <source>
        <dbReference type="ARBA" id="ARBA00009792"/>
    </source>
</evidence>
<dbReference type="SMART" id="SM00872">
    <property type="entry name" value="Alpha-mann_mid"/>
    <property type="match status" value="1"/>
</dbReference>
<feature type="transmembrane region" description="Helical" evidence="17">
    <location>
        <begin position="7"/>
        <end position="26"/>
    </location>
</feature>
<keyword evidence="12" id="KW-1015">Disulfide bond</keyword>
<evidence type="ECO:0000256" key="15">
    <source>
        <dbReference type="ARBA" id="ARBA00093232"/>
    </source>
</evidence>
<reference evidence="19" key="2">
    <citation type="submission" date="2025-08" db="UniProtKB">
        <authorList>
            <consortium name="Ensembl"/>
        </authorList>
    </citation>
    <scope>IDENTIFICATION</scope>
</reference>
<evidence type="ECO:0000313" key="20">
    <source>
        <dbReference type="Proteomes" id="UP000694563"/>
    </source>
</evidence>
<dbReference type="InterPro" id="IPR015341">
    <property type="entry name" value="Glyco_hydro_38_cen"/>
</dbReference>
<comment type="catalytic activity">
    <reaction evidence="15">
        <text>N(4)-{beta-D-GlcNAc-(1-&gt;2)-alpha-D-Man-(1-&gt;3)-[alpha-D-Man-(1-&gt;3)-[alpha-D-Man-(1-&gt;6)]-alpha-D-Man-(1-&gt;6)]-beta-D-Man-(1-&gt;4)-beta-D-GlcNAc-(1-&gt;4)-beta-D-GlcNAc}-L-asparaginyl-[protein] + 2 H2O = 2 alpha-D-mannopyranose + an N(4)-{beta-D-GlcNAc-(1-&gt;2)-alpha-D-Man-(1-&gt;3)-[alpha-D-Man-(1-&gt;6)]-beta-D-Man-(1-&gt;4)-beta-D-GlcNAc-(1-&gt;4)-beta-D-GlcNAc}-L-asparaginyl-[protein]</text>
        <dbReference type="Rhea" id="RHEA:56052"/>
        <dbReference type="Rhea" id="RHEA-COMP:14368"/>
        <dbReference type="Rhea" id="RHEA-COMP:14369"/>
        <dbReference type="ChEBI" id="CHEBI:15377"/>
        <dbReference type="ChEBI" id="CHEBI:28729"/>
        <dbReference type="ChEBI" id="CHEBI:60615"/>
        <dbReference type="ChEBI" id="CHEBI:60625"/>
        <dbReference type="EC" id="3.2.1.114"/>
    </reaction>
</comment>
<keyword evidence="6 16" id="KW-0378">Hydrolase</keyword>
<dbReference type="GO" id="GO:0046872">
    <property type="term" value="F:metal ion binding"/>
    <property type="evidence" value="ECO:0007669"/>
    <property type="project" value="UniProtKB-KW"/>
</dbReference>
<dbReference type="InterPro" id="IPR028995">
    <property type="entry name" value="Glyco_hydro_57/38_cen_sf"/>
</dbReference>